<keyword evidence="4 6" id="KW-1133">Transmembrane helix</keyword>
<evidence type="ECO:0000256" key="3">
    <source>
        <dbReference type="ARBA" id="ARBA00022692"/>
    </source>
</evidence>
<comment type="subcellular location">
    <subcellularLocation>
        <location evidence="1">Cell membrane</location>
        <topology evidence="1">Multi-pass membrane protein</topology>
    </subcellularLocation>
</comment>
<reference evidence="7" key="1">
    <citation type="submission" date="2020-08" db="EMBL/GenBank/DDBJ databases">
        <title>Genome public.</title>
        <authorList>
            <person name="Liu C."/>
            <person name="Sun Q."/>
        </authorList>
    </citation>
    <scope>NUCLEOTIDE SEQUENCE</scope>
    <source>
        <strain evidence="7">NSJ-32</strain>
    </source>
</reference>
<sequence>MKIILQIGIIFLICLVGEGIASILPFSFPSSVISMLLLFLLLLLRILRPEHIRQKTDFLLKNMAFFFIPAGVGILEQFTYIRDSMLPILLICVVSTVLTFAATAYTVKAVCALQERLRKRGKRL</sequence>
<dbReference type="GO" id="GO:0005886">
    <property type="term" value="C:plasma membrane"/>
    <property type="evidence" value="ECO:0007669"/>
    <property type="project" value="UniProtKB-SubCell"/>
</dbReference>
<evidence type="ECO:0000256" key="4">
    <source>
        <dbReference type="ARBA" id="ARBA00022989"/>
    </source>
</evidence>
<evidence type="ECO:0000256" key="2">
    <source>
        <dbReference type="ARBA" id="ARBA00022475"/>
    </source>
</evidence>
<proteinExistence type="predicted"/>
<name>A0A926DU23_9FIRM</name>
<comment type="caution">
    <text evidence="7">The sequence shown here is derived from an EMBL/GenBank/DDBJ whole genome shotgun (WGS) entry which is preliminary data.</text>
</comment>
<dbReference type="EMBL" id="JACRSQ010000016">
    <property type="protein sequence ID" value="MBC8544076.1"/>
    <property type="molecule type" value="Genomic_DNA"/>
</dbReference>
<evidence type="ECO:0000256" key="1">
    <source>
        <dbReference type="ARBA" id="ARBA00004651"/>
    </source>
</evidence>
<gene>
    <name evidence="7" type="ORF">H8730_11010</name>
</gene>
<keyword evidence="3 6" id="KW-0812">Transmembrane</keyword>
<dbReference type="PANTHER" id="PTHR33931">
    <property type="entry name" value="HOLIN-LIKE PROTEIN CIDA-RELATED"/>
    <property type="match status" value="1"/>
</dbReference>
<dbReference type="PANTHER" id="PTHR33931:SF2">
    <property type="entry name" value="HOLIN-LIKE PROTEIN CIDA"/>
    <property type="match status" value="1"/>
</dbReference>
<keyword evidence="5 6" id="KW-0472">Membrane</keyword>
<feature type="transmembrane region" description="Helical" evidence="6">
    <location>
        <begin position="59"/>
        <end position="80"/>
    </location>
</feature>
<dbReference type="AlphaFoldDB" id="A0A926DU23"/>
<protein>
    <submittedName>
        <fullName evidence="7">CidA/LrgA family protein</fullName>
    </submittedName>
</protein>
<evidence type="ECO:0000313" key="7">
    <source>
        <dbReference type="EMBL" id="MBC8544076.1"/>
    </source>
</evidence>
<dbReference type="InterPro" id="IPR005538">
    <property type="entry name" value="LrgA/CidA"/>
</dbReference>
<keyword evidence="2" id="KW-1003">Cell membrane</keyword>
<feature type="transmembrane region" description="Helical" evidence="6">
    <location>
        <begin position="86"/>
        <end position="113"/>
    </location>
</feature>
<accession>A0A926DU23</accession>
<dbReference type="Pfam" id="PF03788">
    <property type="entry name" value="LrgA"/>
    <property type="match status" value="1"/>
</dbReference>
<keyword evidence="8" id="KW-1185">Reference proteome</keyword>
<dbReference type="Proteomes" id="UP000657006">
    <property type="component" value="Unassembled WGS sequence"/>
</dbReference>
<dbReference type="RefSeq" id="WP_177715210.1">
    <property type="nucleotide sequence ID" value="NZ_JACRSQ010000016.1"/>
</dbReference>
<evidence type="ECO:0000313" key="8">
    <source>
        <dbReference type="Proteomes" id="UP000657006"/>
    </source>
</evidence>
<evidence type="ECO:0000256" key="5">
    <source>
        <dbReference type="ARBA" id="ARBA00023136"/>
    </source>
</evidence>
<feature type="transmembrane region" description="Helical" evidence="6">
    <location>
        <begin position="31"/>
        <end position="47"/>
    </location>
</feature>
<evidence type="ECO:0000256" key="6">
    <source>
        <dbReference type="SAM" id="Phobius"/>
    </source>
</evidence>
<organism evidence="7 8">
    <name type="scientific">Bianquea renquensis</name>
    <dbReference type="NCBI Taxonomy" id="2763661"/>
    <lineage>
        <taxon>Bacteria</taxon>
        <taxon>Bacillati</taxon>
        <taxon>Bacillota</taxon>
        <taxon>Clostridia</taxon>
        <taxon>Eubacteriales</taxon>
        <taxon>Bianqueaceae</taxon>
        <taxon>Bianquea</taxon>
    </lineage>
</organism>